<keyword evidence="4" id="KW-1185">Reference proteome</keyword>
<reference evidence="3 4" key="1">
    <citation type="submission" date="2016-10" db="EMBL/GenBank/DDBJ databases">
        <authorList>
            <person name="de Groot N.N."/>
        </authorList>
    </citation>
    <scope>NUCLEOTIDE SEQUENCE [LARGE SCALE GENOMIC DNA]</scope>
    <source>
        <strain evidence="3 4">CGMCC 1.7054</strain>
    </source>
</reference>
<accession>A0A1I7MGV9</accession>
<proteinExistence type="predicted"/>
<feature type="transmembrane region" description="Helical" evidence="2">
    <location>
        <begin position="505"/>
        <end position="532"/>
    </location>
</feature>
<evidence type="ECO:0000313" key="3">
    <source>
        <dbReference type="EMBL" id="SFV21154.1"/>
    </source>
</evidence>
<feature type="region of interest" description="Disordered" evidence="1">
    <location>
        <begin position="542"/>
        <end position="565"/>
    </location>
</feature>
<dbReference type="STRING" id="574650.SAMN04487966_102211"/>
<evidence type="ECO:0000256" key="1">
    <source>
        <dbReference type="SAM" id="MobiDB-lite"/>
    </source>
</evidence>
<organism evidence="3 4">
    <name type="scientific">Micrococcus terreus</name>
    <dbReference type="NCBI Taxonomy" id="574650"/>
    <lineage>
        <taxon>Bacteria</taxon>
        <taxon>Bacillati</taxon>
        <taxon>Actinomycetota</taxon>
        <taxon>Actinomycetes</taxon>
        <taxon>Micrococcales</taxon>
        <taxon>Micrococcaceae</taxon>
        <taxon>Micrococcus</taxon>
    </lineage>
</organism>
<feature type="transmembrane region" description="Helical" evidence="2">
    <location>
        <begin position="1011"/>
        <end position="1029"/>
    </location>
</feature>
<gene>
    <name evidence="3" type="ORF">SAMN04487966_102211</name>
</gene>
<evidence type="ECO:0000256" key="2">
    <source>
        <dbReference type="SAM" id="Phobius"/>
    </source>
</evidence>
<evidence type="ECO:0000313" key="4">
    <source>
        <dbReference type="Proteomes" id="UP000198881"/>
    </source>
</evidence>
<sequence>MGALARFSLANRALIALITVFTAVFGVLLAGQLKQELIPSLEFPVVSVTTTMPGATPEVVDRQVGEPLETALQAVEHLESSTSTSATGLNTIALRFDYGTDLNRARSQVDRAVSNVSGQLPEDTQTSSFAGSVSDFPVIFMAVSGGETGLNELRSEIERLAVPRLQKLDGVRGASVTGGTEQHISILPDDDAMADAGLTVADIRTALEENAGLFPIGQIPEGSLTLPIQAGAPIETLEDLRQVAVIPSDDAAQPASDGSTAAPGTAPPSAPDGGAAPTRPDEQQSPAAPTPPAAGVLLGELATVELADDVATSITRTDGVDTLGLAVTKTPDADTVSVSQAVRELVPELEALLGSDAAITVVFDQAPFIEQSIQTLVQEGILGLGFAVLVILVFLASVRSTLVTAVSIPLSLLVTLIGMRVSDYSLNMLTLGALTISIGRVVDDSIVVVENIKRHLAADVGKKRAILDGTAEVATAITSSTLATVAVFAPVALVGGMAGELFRPFAVTMSIALLASLFVALTIVPVLCWWFLGHQPRTQAQHRAEPTAAADGSTETDPAPGTTVTRRLGPMQKVYRPVLRVTQRRPGLTLVAAALLLGATVAAVPLVPTNLLGDTGQNTFTVTATQPAGTSLETTAEAADQVDEVLRGIEGVHHVQWTAGSAGFIPGMRGASDEATFTVLTDPEVDQQLLQQQARDQLAELTGVGEVRLSAAGGMGMSSDIEVRITAPSPELLTQADAVVRESMATLDGAQEVSSNLSQARPTVQVTVDRAATSEAGLTEEQVALQVAAALNPVPAGSIRLGYTDYPVQIGDPAPVESTEDLSGVEVMTGSGPRPLDELAEVSREEVLATVTSTNGDRTAVVSVTPADDDLGALSGRVSQTLEGLDLPEGTSAELGGAATQQQESFNDLYLALLAAVAIVYVIMVATFRSLIQPLVLLVSIPFATTGAIALLLVTGSALGLPSLIGFLMLVGVVVTNAIVLIDLINQYRRIEGMDLDTAIERGALNRLRPIVMTALATILALVPMALGITGHGGFISQPLAIVVVGGLVSSTVLTLVLVPVLYRLVEGFGQRRRERLGLSED</sequence>
<feature type="transmembrane region" description="Helical" evidence="2">
    <location>
        <begin position="376"/>
        <end position="395"/>
    </location>
</feature>
<dbReference type="EMBL" id="FPCG01000002">
    <property type="protein sequence ID" value="SFV21154.1"/>
    <property type="molecule type" value="Genomic_DNA"/>
</dbReference>
<feature type="transmembrane region" description="Helical" evidence="2">
    <location>
        <begin position="1041"/>
        <end position="1066"/>
    </location>
</feature>
<dbReference type="GO" id="GO:0005886">
    <property type="term" value="C:plasma membrane"/>
    <property type="evidence" value="ECO:0007669"/>
    <property type="project" value="TreeGrafter"/>
</dbReference>
<dbReference type="RefSeq" id="WP_091694574.1">
    <property type="nucleotide sequence ID" value="NZ_FPCG01000002.1"/>
</dbReference>
<protein>
    <submittedName>
        <fullName evidence="3">Hydrophobic/amphiphilic exporter-1, HAE1 family</fullName>
    </submittedName>
</protein>
<dbReference type="Gene3D" id="3.30.2090.10">
    <property type="entry name" value="Multidrug efflux transporter AcrB TolC docking domain, DN and DC subdomains"/>
    <property type="match status" value="3"/>
</dbReference>
<feature type="transmembrane region" description="Helical" evidence="2">
    <location>
        <begin position="935"/>
        <end position="958"/>
    </location>
</feature>
<feature type="transmembrane region" description="Helical" evidence="2">
    <location>
        <begin position="470"/>
        <end position="493"/>
    </location>
</feature>
<dbReference type="PANTHER" id="PTHR32063">
    <property type="match status" value="1"/>
</dbReference>
<keyword evidence="2" id="KW-0472">Membrane</keyword>
<dbReference type="PANTHER" id="PTHR32063:SF0">
    <property type="entry name" value="SWARMING MOTILITY PROTEIN SWRC"/>
    <property type="match status" value="1"/>
</dbReference>
<dbReference type="SUPFAM" id="SSF82866">
    <property type="entry name" value="Multidrug efflux transporter AcrB transmembrane domain"/>
    <property type="match status" value="2"/>
</dbReference>
<dbReference type="Gene3D" id="3.30.70.1320">
    <property type="entry name" value="Multidrug efflux transporter AcrB pore domain like"/>
    <property type="match status" value="2"/>
</dbReference>
<dbReference type="PRINTS" id="PR00702">
    <property type="entry name" value="ACRIFLAVINRP"/>
</dbReference>
<dbReference type="Gene3D" id="1.20.1640.10">
    <property type="entry name" value="Multidrug efflux transporter AcrB transmembrane domain"/>
    <property type="match status" value="3"/>
</dbReference>
<dbReference type="SUPFAM" id="SSF82693">
    <property type="entry name" value="Multidrug efflux transporter AcrB pore domain, PN1, PN2, PC1 and PC2 subdomains"/>
    <property type="match status" value="3"/>
</dbReference>
<dbReference type="InterPro" id="IPR027463">
    <property type="entry name" value="AcrB_DN_DC_subdom"/>
</dbReference>
<feature type="region of interest" description="Disordered" evidence="1">
    <location>
        <begin position="250"/>
        <end position="294"/>
    </location>
</feature>
<dbReference type="Gene3D" id="3.30.70.1430">
    <property type="entry name" value="Multidrug efflux transporter AcrB pore domain"/>
    <property type="match status" value="2"/>
</dbReference>
<dbReference type="InterPro" id="IPR001036">
    <property type="entry name" value="Acrflvin-R"/>
</dbReference>
<feature type="transmembrane region" description="Helical" evidence="2">
    <location>
        <begin position="909"/>
        <end position="928"/>
    </location>
</feature>
<dbReference type="SUPFAM" id="SSF82714">
    <property type="entry name" value="Multidrug efflux transporter AcrB TolC docking domain, DN and DC subdomains"/>
    <property type="match status" value="2"/>
</dbReference>
<keyword evidence="2" id="KW-1133">Transmembrane helix</keyword>
<dbReference type="Proteomes" id="UP000198881">
    <property type="component" value="Unassembled WGS sequence"/>
</dbReference>
<keyword evidence="2" id="KW-0812">Transmembrane</keyword>
<feature type="transmembrane region" description="Helical" evidence="2">
    <location>
        <begin position="964"/>
        <end position="985"/>
    </location>
</feature>
<dbReference type="GO" id="GO:0042910">
    <property type="term" value="F:xenobiotic transmembrane transporter activity"/>
    <property type="evidence" value="ECO:0007669"/>
    <property type="project" value="TreeGrafter"/>
</dbReference>
<dbReference type="Pfam" id="PF00873">
    <property type="entry name" value="ACR_tran"/>
    <property type="match status" value="2"/>
</dbReference>
<dbReference type="OrthoDB" id="3306666at2"/>
<feature type="transmembrane region" description="Helical" evidence="2">
    <location>
        <begin position="588"/>
        <end position="607"/>
    </location>
</feature>
<dbReference type="Gene3D" id="3.30.70.1440">
    <property type="entry name" value="Multidrug efflux transporter AcrB pore domain"/>
    <property type="match status" value="1"/>
</dbReference>
<dbReference type="AlphaFoldDB" id="A0A1I7MGV9"/>
<name>A0A1I7MGV9_9MICC</name>